<evidence type="ECO:0000313" key="5">
    <source>
        <dbReference type="Proteomes" id="UP001391051"/>
    </source>
</evidence>
<dbReference type="SUPFAM" id="SSF48403">
    <property type="entry name" value="Ankyrin repeat"/>
    <property type="match status" value="1"/>
</dbReference>
<dbReference type="InterPro" id="IPR036770">
    <property type="entry name" value="Ankyrin_rpt-contain_sf"/>
</dbReference>
<dbReference type="InterPro" id="IPR002110">
    <property type="entry name" value="Ankyrin_rpt"/>
</dbReference>
<dbReference type="PROSITE" id="PS50297">
    <property type="entry name" value="ANK_REP_REGION"/>
    <property type="match status" value="1"/>
</dbReference>
<dbReference type="Pfam" id="PF00023">
    <property type="entry name" value="Ank"/>
    <property type="match status" value="1"/>
</dbReference>
<organism evidence="4 5">
    <name type="scientific">Apiospora aurea</name>
    <dbReference type="NCBI Taxonomy" id="335848"/>
    <lineage>
        <taxon>Eukaryota</taxon>
        <taxon>Fungi</taxon>
        <taxon>Dikarya</taxon>
        <taxon>Ascomycota</taxon>
        <taxon>Pezizomycotina</taxon>
        <taxon>Sordariomycetes</taxon>
        <taxon>Xylariomycetidae</taxon>
        <taxon>Amphisphaeriales</taxon>
        <taxon>Apiosporaceae</taxon>
        <taxon>Apiospora</taxon>
    </lineage>
</organism>
<keyword evidence="5" id="KW-1185">Reference proteome</keyword>
<evidence type="ECO:0000256" key="1">
    <source>
        <dbReference type="ARBA" id="ARBA00022737"/>
    </source>
</evidence>
<dbReference type="SUPFAM" id="SSF140860">
    <property type="entry name" value="Pseudo ankyrin repeat-like"/>
    <property type="match status" value="1"/>
</dbReference>
<reference evidence="4 5" key="1">
    <citation type="submission" date="2023-01" db="EMBL/GenBank/DDBJ databases">
        <title>Analysis of 21 Apiospora genomes using comparative genomics revels a genus with tremendous synthesis potential of carbohydrate active enzymes and secondary metabolites.</title>
        <authorList>
            <person name="Sorensen T."/>
        </authorList>
    </citation>
    <scope>NUCLEOTIDE SEQUENCE [LARGE SCALE GENOMIC DNA]</scope>
    <source>
        <strain evidence="4 5">CBS 24483</strain>
    </source>
</reference>
<dbReference type="EMBL" id="JAQQWE010000007">
    <property type="protein sequence ID" value="KAK7946360.1"/>
    <property type="molecule type" value="Genomic_DNA"/>
</dbReference>
<dbReference type="PANTHER" id="PTHR24123:SF33">
    <property type="entry name" value="PROTEIN HOS4"/>
    <property type="match status" value="1"/>
</dbReference>
<protein>
    <submittedName>
        <fullName evidence="4">Heterokaryon incompatibility protein</fullName>
    </submittedName>
</protein>
<accession>A0ABR1Q334</accession>
<keyword evidence="1" id="KW-0677">Repeat</keyword>
<dbReference type="PROSITE" id="PS50088">
    <property type="entry name" value="ANK_REPEAT"/>
    <property type="match status" value="2"/>
</dbReference>
<dbReference type="Proteomes" id="UP001391051">
    <property type="component" value="Unassembled WGS sequence"/>
</dbReference>
<dbReference type="GeneID" id="92079965"/>
<dbReference type="SMART" id="SM00248">
    <property type="entry name" value="ANK"/>
    <property type="match status" value="7"/>
</dbReference>
<gene>
    <name evidence="4" type="ORF">PG986_010681</name>
</gene>
<proteinExistence type="predicted"/>
<comment type="caution">
    <text evidence="4">The sequence shown here is derived from an EMBL/GenBank/DDBJ whole genome shotgun (WGS) entry which is preliminary data.</text>
</comment>
<feature type="repeat" description="ANK" evidence="3">
    <location>
        <begin position="142"/>
        <end position="174"/>
    </location>
</feature>
<dbReference type="Pfam" id="PF12796">
    <property type="entry name" value="Ank_2"/>
    <property type="match status" value="1"/>
</dbReference>
<feature type="repeat" description="ANK" evidence="3">
    <location>
        <begin position="307"/>
        <end position="339"/>
    </location>
</feature>
<evidence type="ECO:0000256" key="2">
    <source>
        <dbReference type="ARBA" id="ARBA00023043"/>
    </source>
</evidence>
<dbReference type="InterPro" id="IPR051165">
    <property type="entry name" value="Multifunctional_ANK_Repeat"/>
</dbReference>
<dbReference type="Gene3D" id="1.25.40.20">
    <property type="entry name" value="Ankyrin repeat-containing domain"/>
    <property type="match status" value="3"/>
</dbReference>
<sequence>MSDDASCDVEQKAQAVAAGQWLVHLCQKGGALGRELTPLEEKKFNEFFELYDDDETFKHYHIQAVHHSLSGKDYRLAQALLAKDKTKRLLQDDPFALQIAIKAVRIEPNCLHESVKESAPRLLDTVKLLIEHGAVVNSLDEDGNSALFYTCVLGYAELFKLLCESGADFSTTHQRRIPEQLRRLKGDDSEANDAAPDDVNLLQTTLDALISPQRITDFSWIGYPPGMNYDYHIWKLDLEATWGGIVLELMRKGLTCAPDDLGLVKLLHVSCNQGALDFVTPLLEFGASINVPDCRLIAETGREQGACNGTALHAAAANWQISTAQLLLQHGADTQTTSACRSYNASQDLTPVGLALTRVNGNDEDKICTALEFCEMMMQAKTSLDEKDYLKVLNFCAQRGRLDFLRQLLQRGVRPSNMPDTSSLDVVLLLLEHGVKIDPRDLQRKAVERSRLAILRWSVSQHGGLLPSDPEGWGAIIFRVARRRPLATEMLEFLTSEYPGPHVDSVLQIRRDGKSDSTLEKTNLLQIVLGVERVEAVKVALDAGADPRCPGLPEDALTAFQRMIRGSNMIVRPDDSLQIIRLLQDKMLYGTLWTPPSVTETRAKSEEVIDTQKRMWDARIERLVQSRSDWHKLHAPTRTFTII</sequence>
<keyword evidence="2 3" id="KW-0040">ANK repeat</keyword>
<dbReference type="PANTHER" id="PTHR24123">
    <property type="entry name" value="ANKYRIN REPEAT-CONTAINING"/>
    <property type="match status" value="1"/>
</dbReference>
<evidence type="ECO:0000313" key="4">
    <source>
        <dbReference type="EMBL" id="KAK7946360.1"/>
    </source>
</evidence>
<evidence type="ECO:0000256" key="3">
    <source>
        <dbReference type="PROSITE-ProRule" id="PRU00023"/>
    </source>
</evidence>
<dbReference type="RefSeq" id="XP_066696394.1">
    <property type="nucleotide sequence ID" value="XM_066846903.1"/>
</dbReference>
<name>A0ABR1Q334_9PEZI</name>